<feature type="chain" id="PRO_5032634188" evidence="2">
    <location>
        <begin position="23"/>
        <end position="446"/>
    </location>
</feature>
<dbReference type="Proteomes" id="UP000663824">
    <property type="component" value="Unassembled WGS sequence"/>
</dbReference>
<dbReference type="EMBL" id="CAJNRE010003516">
    <property type="protein sequence ID" value="CAF2024250.1"/>
    <property type="molecule type" value="Genomic_DNA"/>
</dbReference>
<feature type="signal peptide" evidence="2">
    <location>
        <begin position="1"/>
        <end position="22"/>
    </location>
</feature>
<gene>
    <name evidence="3" type="ORF">MBJ925_LOCUS9426</name>
</gene>
<evidence type="ECO:0000256" key="2">
    <source>
        <dbReference type="SAM" id="SignalP"/>
    </source>
</evidence>
<accession>A0A816N2Q5</accession>
<evidence type="ECO:0000313" key="3">
    <source>
        <dbReference type="EMBL" id="CAF2024250.1"/>
    </source>
</evidence>
<protein>
    <submittedName>
        <fullName evidence="3">Uncharacterized protein</fullName>
    </submittedName>
</protein>
<dbReference type="Gene3D" id="1.10.287.1490">
    <property type="match status" value="1"/>
</dbReference>
<reference evidence="3" key="1">
    <citation type="submission" date="2021-02" db="EMBL/GenBank/DDBJ databases">
        <authorList>
            <person name="Nowell W R."/>
        </authorList>
    </citation>
    <scope>NUCLEOTIDE SEQUENCE</scope>
</reference>
<comment type="caution">
    <text evidence="3">The sequence shown here is derived from an EMBL/GenBank/DDBJ whole genome shotgun (WGS) entry which is preliminary data.</text>
</comment>
<proteinExistence type="predicted"/>
<feature type="coiled-coil region" evidence="1">
    <location>
        <begin position="95"/>
        <end position="150"/>
    </location>
</feature>
<keyword evidence="1" id="KW-0175">Coiled coil</keyword>
<organism evidence="3 4">
    <name type="scientific">Rotaria magnacalcarata</name>
    <dbReference type="NCBI Taxonomy" id="392030"/>
    <lineage>
        <taxon>Eukaryota</taxon>
        <taxon>Metazoa</taxon>
        <taxon>Spiralia</taxon>
        <taxon>Gnathifera</taxon>
        <taxon>Rotifera</taxon>
        <taxon>Eurotatoria</taxon>
        <taxon>Bdelloidea</taxon>
        <taxon>Philodinida</taxon>
        <taxon>Philodinidae</taxon>
        <taxon>Rotaria</taxon>
    </lineage>
</organism>
<evidence type="ECO:0000313" key="4">
    <source>
        <dbReference type="Proteomes" id="UP000663824"/>
    </source>
</evidence>
<sequence>MSFLRDTGKILLLLVLVIATNAQDLAWYQSFLSERIAPVYVSAYRTLKNNIVNPLLTFKEEELATNHTNVTTIVLLAQRLTCATKQLYNDSSKALRASEELNSAVENKAAELMSAISTRENEVREVNNQLAAIESRLAHTQASINQADTEVRNKVTELGNADRQLAAEQDKLERARYCGRRKKRFLRRAWRHFRNNVIKPIIRPFCAILNYGGIERARKRRGGAQGAVNAAREQLANRQRELERQRVEQVNLGNQKAQAWRHFRNNVIKPIIRPFCAILNYGGIERARKRRGGAQGAVNAAREQLANRQRELERQRVEQVNLGNQKAQVTAQLQSLSLSLSQLRSRQLILANMTQQVRKVVQHLGSFVSKSSVLYNELQDLVSFENLVKPLNSIVTELIENGVTTKEIAGATQISSVEVQLTSDILDLIKARVPSLPLNEGDSYTC</sequence>
<evidence type="ECO:0000256" key="1">
    <source>
        <dbReference type="SAM" id="Coils"/>
    </source>
</evidence>
<name>A0A816N2Q5_9BILA</name>
<keyword evidence="2" id="KW-0732">Signal</keyword>
<dbReference type="AlphaFoldDB" id="A0A816N2Q5"/>